<evidence type="ECO:0000313" key="2">
    <source>
        <dbReference type="Proteomes" id="UP001367508"/>
    </source>
</evidence>
<protein>
    <submittedName>
        <fullName evidence="1">Uncharacterized protein</fullName>
    </submittedName>
</protein>
<dbReference type="EMBL" id="JAYMYQ010000001">
    <property type="protein sequence ID" value="KAK7359103.1"/>
    <property type="molecule type" value="Genomic_DNA"/>
</dbReference>
<gene>
    <name evidence="1" type="ORF">VNO77_01049</name>
</gene>
<name>A0AAN9R9W7_CANGL</name>
<accession>A0AAN9R9W7</accession>
<organism evidence="1 2">
    <name type="scientific">Canavalia gladiata</name>
    <name type="common">Sword bean</name>
    <name type="synonym">Dolichos gladiatus</name>
    <dbReference type="NCBI Taxonomy" id="3824"/>
    <lineage>
        <taxon>Eukaryota</taxon>
        <taxon>Viridiplantae</taxon>
        <taxon>Streptophyta</taxon>
        <taxon>Embryophyta</taxon>
        <taxon>Tracheophyta</taxon>
        <taxon>Spermatophyta</taxon>
        <taxon>Magnoliopsida</taxon>
        <taxon>eudicotyledons</taxon>
        <taxon>Gunneridae</taxon>
        <taxon>Pentapetalae</taxon>
        <taxon>rosids</taxon>
        <taxon>fabids</taxon>
        <taxon>Fabales</taxon>
        <taxon>Fabaceae</taxon>
        <taxon>Papilionoideae</taxon>
        <taxon>50 kb inversion clade</taxon>
        <taxon>NPAAA clade</taxon>
        <taxon>indigoferoid/millettioid clade</taxon>
        <taxon>Phaseoleae</taxon>
        <taxon>Canavalia</taxon>
    </lineage>
</organism>
<reference evidence="1 2" key="1">
    <citation type="submission" date="2024-01" db="EMBL/GenBank/DDBJ databases">
        <title>The genomes of 5 underutilized Papilionoideae crops provide insights into root nodulation and disease resistanc.</title>
        <authorList>
            <person name="Jiang F."/>
        </authorList>
    </citation>
    <scope>NUCLEOTIDE SEQUENCE [LARGE SCALE GENOMIC DNA]</scope>
    <source>
        <strain evidence="1">LVBAO_FW01</strain>
        <tissue evidence="1">Leaves</tissue>
    </source>
</reference>
<dbReference type="PANTHER" id="PTHR34892:SF2">
    <property type="entry name" value="VACUOLAR ATP SYNTHASE CATALYTIC SUBUNIT-RELATED _ V-ATPASE-RELATED _ VACUOLAR PROTON PUMP-LIKE PROTEIN"/>
    <property type="match status" value="1"/>
</dbReference>
<dbReference type="AlphaFoldDB" id="A0AAN9R9W7"/>
<dbReference type="Proteomes" id="UP001367508">
    <property type="component" value="Unassembled WGS sequence"/>
</dbReference>
<sequence length="371" mass="41852">MDSPPQKINLISCEPMAHVSDIKLIRTDTTLDLSQKAEKAREKAVTINLEFVKTIVTSKEMQLSDPLHREVLTAYICFTGREWLHVPETAKSLESELPFEFHAYVEISLEAVYNYLDSSVAYQESSTCTNFEGQILLICAKSHTLDRTNIREGAGGLYCKKESYFLYKFGDDNDVEDLQMLLEVEAYFVQLDETVGKRSTRPKVLVFKVVFACLEKYQTQGTIQHEIWMLRFQSCVCLFGLQALIFSEDTAGPTTSSGQQHLFQSHFPTQSRISDIKLIRTDTTLDLSQKAEKGMICSSVVTAYILVTCASTLLTGRDSNGNQFGVYEVQSLLKKCCCLILLAGGSYFVEQLKQLIQHKDQPKFHGAADEH</sequence>
<evidence type="ECO:0000313" key="1">
    <source>
        <dbReference type="EMBL" id="KAK7359103.1"/>
    </source>
</evidence>
<keyword evidence="2" id="KW-1185">Reference proteome</keyword>
<proteinExistence type="predicted"/>
<comment type="caution">
    <text evidence="1">The sequence shown here is derived from an EMBL/GenBank/DDBJ whole genome shotgun (WGS) entry which is preliminary data.</text>
</comment>
<dbReference type="GO" id="GO:0005773">
    <property type="term" value="C:vacuole"/>
    <property type="evidence" value="ECO:0007669"/>
    <property type="project" value="TreeGrafter"/>
</dbReference>
<dbReference type="PANTHER" id="PTHR34892">
    <property type="entry name" value="VACUOLAR ATP SYNTHASE CATALYTIC SUBUNIT-RELATED / V-ATPASE-RELATED / VACUOLAR PROTON PUMP-LIKE PROTEIN"/>
    <property type="match status" value="1"/>
</dbReference>